<dbReference type="Proteomes" id="UP000681722">
    <property type="component" value="Unassembled WGS sequence"/>
</dbReference>
<dbReference type="AlphaFoldDB" id="A0A814JGZ6"/>
<name>A0A814JGZ6_9BILA</name>
<organism evidence="2 4">
    <name type="scientific">Didymodactylos carnosus</name>
    <dbReference type="NCBI Taxonomy" id="1234261"/>
    <lineage>
        <taxon>Eukaryota</taxon>
        <taxon>Metazoa</taxon>
        <taxon>Spiralia</taxon>
        <taxon>Gnathifera</taxon>
        <taxon>Rotifera</taxon>
        <taxon>Eurotatoria</taxon>
        <taxon>Bdelloidea</taxon>
        <taxon>Philodinida</taxon>
        <taxon>Philodinidae</taxon>
        <taxon>Didymodactylos</taxon>
    </lineage>
</organism>
<evidence type="ECO:0000313" key="2">
    <source>
        <dbReference type="EMBL" id="CAF1037336.1"/>
    </source>
</evidence>
<evidence type="ECO:0000313" key="3">
    <source>
        <dbReference type="EMBL" id="CAF3807848.1"/>
    </source>
</evidence>
<feature type="region of interest" description="Disordered" evidence="1">
    <location>
        <begin position="1"/>
        <end position="35"/>
    </location>
</feature>
<proteinExistence type="predicted"/>
<evidence type="ECO:0000313" key="4">
    <source>
        <dbReference type="Proteomes" id="UP000663829"/>
    </source>
</evidence>
<reference evidence="2" key="1">
    <citation type="submission" date="2021-02" db="EMBL/GenBank/DDBJ databases">
        <authorList>
            <person name="Nowell W R."/>
        </authorList>
    </citation>
    <scope>NUCLEOTIDE SEQUENCE</scope>
</reference>
<feature type="compositionally biased region" description="Polar residues" evidence="1">
    <location>
        <begin position="1"/>
        <end position="10"/>
    </location>
</feature>
<dbReference type="Proteomes" id="UP000663829">
    <property type="component" value="Unassembled WGS sequence"/>
</dbReference>
<accession>A0A814JGZ6</accession>
<dbReference type="EMBL" id="CAJNOQ010003945">
    <property type="protein sequence ID" value="CAF1037336.1"/>
    <property type="molecule type" value="Genomic_DNA"/>
</dbReference>
<sequence>MGNKTLTIFGQKQSSFTKQKSSSSQPGTPTTPIDNSRSFESFLLVWLSPDVNTNPGNLATQAKLRNIITSLITFSDCEQCEQWISKEESNVEKIIFIVSGTFGQKILPKIHGLQQLIAVYVYCANVKRHEGWASNYTKVRTVVSLTDKLIEQISLDQNCRELMEDTKALHFTKTDDFLNNPHFVWYRLFIDLLLRTGVQPSKSDFVCMLEQYTKNDVEGKSLVKEFSKTYDWNRALWWYTRDTLLNRLVNKVLREQNIEMLFILRFLLVDIYKQLKYISDFKRGQEHKLLVYKLLPITKEELNKMKSNIGQYLCMNGFLFATRDSKLAAEQAKLFTVANGEFVLLEIDVDLNVNYMIPFGDISHLSYDQNPVNQFLFMCGSIFRIKFVDSPNKTKTWTKVQLLLADRNHELDKVRYKFEGEQDPLLIGHYLEEAGEHNKCEIFYERMQQELPKDSLAAKSCQEQLNLIRNSNKEPIKSSKEITVQQKENESYILKTKFILFELKPHLTETTKSILTILQKLVPNSIEIFETATEYEKFLKSTSNSQIIVFTDGKYASKFVYDKQIDMQVYMLCENKIDVHTHSKCIKDQFDNIDDLLCQLTDEIVCAYHKEAKEDENRGDSIKAKEKLAKAEQVHSEAMNVYNQQLEPEAHKDSSTLPPIYIRWLGNRRDGNNRVLHEKLNQMPFLPDLRFDANYGMCRISTVLLHAADSNEVYIAIELNNIGVLTFIRFFDNTRDCEQFIANNPTKEITLFTSSRNLASCIPTLNNRVTKQLATIYVFCETVDQFNSTTRWSRRYKKICTVMMYNDLEYTLIWYGINHCKRVRSENIQNVGFAEIVRRDAEQLALALAEYFQQQENNVVQEAVQVS</sequence>
<comment type="caution">
    <text evidence="2">The sequence shown here is derived from an EMBL/GenBank/DDBJ whole genome shotgun (WGS) entry which is preliminary data.</text>
</comment>
<protein>
    <submittedName>
        <fullName evidence="2">Uncharacterized protein</fullName>
    </submittedName>
</protein>
<dbReference type="OrthoDB" id="10015671at2759"/>
<evidence type="ECO:0000256" key="1">
    <source>
        <dbReference type="SAM" id="MobiDB-lite"/>
    </source>
</evidence>
<feature type="compositionally biased region" description="Low complexity" evidence="1">
    <location>
        <begin position="11"/>
        <end position="32"/>
    </location>
</feature>
<keyword evidence="4" id="KW-1185">Reference proteome</keyword>
<dbReference type="EMBL" id="CAJOBC010003945">
    <property type="protein sequence ID" value="CAF3807848.1"/>
    <property type="molecule type" value="Genomic_DNA"/>
</dbReference>
<gene>
    <name evidence="2" type="ORF">GPM918_LOCUS15596</name>
    <name evidence="3" type="ORF">SRO942_LOCUS15596</name>
</gene>